<evidence type="ECO:0000313" key="3">
    <source>
        <dbReference type="Proteomes" id="UP000515679"/>
    </source>
</evidence>
<accession>A0A7G5BVT5</accession>
<dbReference type="AlphaFoldDB" id="A0A7G5BVT5"/>
<dbReference type="RefSeq" id="WP_182302430.1">
    <property type="nucleotide sequence ID" value="NZ_CP041969.1"/>
</dbReference>
<dbReference type="KEGG" id="cchl:FPL14_07590"/>
<feature type="compositionally biased region" description="Low complexity" evidence="1">
    <location>
        <begin position="113"/>
        <end position="125"/>
    </location>
</feature>
<name>A0A7G5BVT5_9BACL</name>
<gene>
    <name evidence="2" type="ORF">FPL14_07590</name>
</gene>
<keyword evidence="3" id="KW-1185">Reference proteome</keyword>
<feature type="region of interest" description="Disordered" evidence="1">
    <location>
        <begin position="99"/>
        <end position="164"/>
    </location>
</feature>
<feature type="compositionally biased region" description="Basic and acidic residues" evidence="1">
    <location>
        <begin position="134"/>
        <end position="148"/>
    </location>
</feature>
<organism evidence="2 3">
    <name type="scientific">Cohnella cholangitidis</name>
    <dbReference type="NCBI Taxonomy" id="2598458"/>
    <lineage>
        <taxon>Bacteria</taxon>
        <taxon>Bacillati</taxon>
        <taxon>Bacillota</taxon>
        <taxon>Bacilli</taxon>
        <taxon>Bacillales</taxon>
        <taxon>Paenibacillaceae</taxon>
        <taxon>Cohnella</taxon>
    </lineage>
</organism>
<evidence type="ECO:0000256" key="1">
    <source>
        <dbReference type="SAM" id="MobiDB-lite"/>
    </source>
</evidence>
<evidence type="ECO:0000313" key="2">
    <source>
        <dbReference type="EMBL" id="QMV41069.1"/>
    </source>
</evidence>
<proteinExistence type="predicted"/>
<dbReference type="EMBL" id="CP041969">
    <property type="protein sequence ID" value="QMV41069.1"/>
    <property type="molecule type" value="Genomic_DNA"/>
</dbReference>
<sequence length="164" mass="18387">MKSKPRMIISGPASRMKEYLSQTGYVRDFIHRSTYRLELRAATGIYVFQVPFEEADGALALYGETAFFDGIADSDVPGDIQIAALDRWQALSSRVANAQTKVYSPDRGDRRPSAPVRSRSVESASNGSMVQDLSDMKRLGKDMERMKTEQQLNEEGLVNDPIQY</sequence>
<dbReference type="Proteomes" id="UP000515679">
    <property type="component" value="Chromosome"/>
</dbReference>
<reference evidence="2 3" key="1">
    <citation type="submission" date="2019-07" db="EMBL/GenBank/DDBJ databases">
        <authorList>
            <person name="Kim J.K."/>
            <person name="Cheong H.-M."/>
            <person name="Choi Y."/>
            <person name="Hwang K.J."/>
            <person name="Lee S."/>
            <person name="Choi C."/>
        </authorList>
    </citation>
    <scope>NUCLEOTIDE SEQUENCE [LARGE SCALE GENOMIC DNA]</scope>
    <source>
        <strain evidence="2 3">KS 22</strain>
    </source>
</reference>
<protein>
    <submittedName>
        <fullName evidence="2">Uncharacterized protein</fullName>
    </submittedName>
</protein>